<sequence>MQKLDQFFEAGSILRNAEFATLGYADARPLGTLAFSDGIKYVRQACQNPAISCIITTQELASFTEGIAGVAICKDPREAFYKLHERWVAEKRYQLPITPHRGVNCRIHPSAIVADGCWIGDHVVIGENVVIRQQARIGSHVIMEPGARIAMEGILYHRTPDGPRMIPHGGYVEIEDHAVLMSGSTVVRSIHDTDVTRVGHASIIGLNSVVGHEAKVGDHVVVSNQCVLARRCVIGKGAFIGTGSFVREHVKIGEHAQVMAGSIVITNVADHASVSGNFTTEHQPRMLHFAKKLRDARTPSDGLNA</sequence>
<organism evidence="2 3">
    <name type="scientific">Prosthecobacter fusiformis</name>
    <dbReference type="NCBI Taxonomy" id="48464"/>
    <lineage>
        <taxon>Bacteria</taxon>
        <taxon>Pseudomonadati</taxon>
        <taxon>Verrucomicrobiota</taxon>
        <taxon>Verrucomicrobiia</taxon>
        <taxon>Verrucomicrobiales</taxon>
        <taxon>Verrucomicrobiaceae</taxon>
        <taxon>Prosthecobacter</taxon>
    </lineage>
</organism>
<dbReference type="InterPro" id="IPR050179">
    <property type="entry name" value="Trans_hexapeptide_repeat"/>
</dbReference>
<dbReference type="PANTHER" id="PTHR43300:SF7">
    <property type="entry name" value="UDP-N-ACETYLBACILLOSAMINE N-ACETYLTRANSFERASE"/>
    <property type="match status" value="1"/>
</dbReference>
<dbReference type="Pfam" id="PF00132">
    <property type="entry name" value="Hexapep"/>
    <property type="match status" value="1"/>
</dbReference>
<reference evidence="2 3" key="1">
    <citation type="submission" date="2019-03" db="EMBL/GenBank/DDBJ databases">
        <title>Genomic Encyclopedia of Archaeal and Bacterial Type Strains, Phase II (KMG-II): from individual species to whole genera.</title>
        <authorList>
            <person name="Goeker M."/>
        </authorList>
    </citation>
    <scope>NUCLEOTIDE SEQUENCE [LARGE SCALE GENOMIC DNA]</scope>
    <source>
        <strain evidence="2 3">ATCC 25309</strain>
    </source>
</reference>
<accession>A0A4R7RU24</accession>
<proteinExistence type="inferred from homology"/>
<dbReference type="RefSeq" id="WP_133795930.1">
    <property type="nucleotide sequence ID" value="NZ_SOCA01000005.1"/>
</dbReference>
<evidence type="ECO:0000313" key="2">
    <source>
        <dbReference type="EMBL" id="TDU69234.1"/>
    </source>
</evidence>
<keyword evidence="2" id="KW-0012">Acyltransferase</keyword>
<dbReference type="AlphaFoldDB" id="A0A4R7RU24"/>
<dbReference type="OrthoDB" id="192351at2"/>
<dbReference type="InterPro" id="IPR001451">
    <property type="entry name" value="Hexapep"/>
</dbReference>
<dbReference type="EMBL" id="SOCA01000005">
    <property type="protein sequence ID" value="TDU69234.1"/>
    <property type="molecule type" value="Genomic_DNA"/>
</dbReference>
<comment type="similarity">
    <text evidence="1">Belongs to the transferase hexapeptide repeat family.</text>
</comment>
<evidence type="ECO:0000313" key="3">
    <source>
        <dbReference type="Proteomes" id="UP000295662"/>
    </source>
</evidence>
<evidence type="ECO:0000256" key="1">
    <source>
        <dbReference type="ARBA" id="ARBA00007274"/>
    </source>
</evidence>
<comment type="caution">
    <text evidence="2">The sequence shown here is derived from an EMBL/GenBank/DDBJ whole genome shotgun (WGS) entry which is preliminary data.</text>
</comment>
<dbReference type="PANTHER" id="PTHR43300">
    <property type="entry name" value="ACETYLTRANSFERASE"/>
    <property type="match status" value="1"/>
</dbReference>
<gene>
    <name evidence="2" type="ORF">EI77_02882</name>
</gene>
<keyword evidence="2" id="KW-0808">Transferase</keyword>
<dbReference type="Gene3D" id="2.160.10.10">
    <property type="entry name" value="Hexapeptide repeat proteins"/>
    <property type="match status" value="1"/>
</dbReference>
<protein>
    <submittedName>
        <fullName evidence="2">UDP-3-O-[3-hydroxymyristoyl] glucosamine N-acyltransferase</fullName>
    </submittedName>
</protein>
<dbReference type="SUPFAM" id="SSF51161">
    <property type="entry name" value="Trimeric LpxA-like enzymes"/>
    <property type="match status" value="1"/>
</dbReference>
<name>A0A4R7RU24_9BACT</name>
<keyword evidence="3" id="KW-1185">Reference proteome</keyword>
<dbReference type="Proteomes" id="UP000295662">
    <property type="component" value="Unassembled WGS sequence"/>
</dbReference>
<dbReference type="GO" id="GO:0016746">
    <property type="term" value="F:acyltransferase activity"/>
    <property type="evidence" value="ECO:0007669"/>
    <property type="project" value="UniProtKB-KW"/>
</dbReference>
<dbReference type="InterPro" id="IPR011004">
    <property type="entry name" value="Trimer_LpxA-like_sf"/>
</dbReference>